<protein>
    <recommendedName>
        <fullName evidence="3">Nucleotidyltransferase domain-containing protein</fullName>
    </recommendedName>
</protein>
<dbReference type="AlphaFoldDB" id="A0A8J3ZIM9"/>
<evidence type="ECO:0000313" key="1">
    <source>
        <dbReference type="EMBL" id="GIJ62226.1"/>
    </source>
</evidence>
<dbReference type="EMBL" id="BOPG01000076">
    <property type="protein sequence ID" value="GIJ62226.1"/>
    <property type="molecule type" value="Genomic_DNA"/>
</dbReference>
<keyword evidence="2" id="KW-1185">Reference proteome</keyword>
<sequence length="336" mass="36418">MAQTAERGDRRLAALPQHLQTEIGRVVGWLAPTASCVVSGSLIEGIGNASSDLDLYVISEDGSPGRSTTIGLRGSHYVDCEYLKLVELEQLGERVERQDWHDVVDHSLKDIDRYYRLAIGVPVRVTPAVARALAGLSPACAATALARHATYRAFEQLARSALAAATGAGQEAELLLREAIQWRSTATLAEDGEAYPSLKWAGEKAARRHGRDSARFRELVDGFLRPTGALDGRIHQLRAALAVHPDLAEALDSRSCRLAAGVRLVETGDTAHLIKGRDSIVPVAGPTTALCRQLAEGRSWREATDPVGRSLRLPPVEVRTAMWAETRQLRAQGFLS</sequence>
<reference evidence="1" key="1">
    <citation type="submission" date="2021-01" db="EMBL/GenBank/DDBJ databases">
        <title>Whole genome shotgun sequence of Virgisporangium aurantiacum NBRC 16421.</title>
        <authorList>
            <person name="Komaki H."/>
            <person name="Tamura T."/>
        </authorList>
    </citation>
    <scope>NUCLEOTIDE SEQUENCE</scope>
    <source>
        <strain evidence="1">NBRC 16421</strain>
    </source>
</reference>
<dbReference type="Proteomes" id="UP000612585">
    <property type="component" value="Unassembled WGS sequence"/>
</dbReference>
<organism evidence="1 2">
    <name type="scientific">Virgisporangium aurantiacum</name>
    <dbReference type="NCBI Taxonomy" id="175570"/>
    <lineage>
        <taxon>Bacteria</taxon>
        <taxon>Bacillati</taxon>
        <taxon>Actinomycetota</taxon>
        <taxon>Actinomycetes</taxon>
        <taxon>Micromonosporales</taxon>
        <taxon>Micromonosporaceae</taxon>
        <taxon>Virgisporangium</taxon>
    </lineage>
</organism>
<dbReference type="RefSeq" id="WP_204007749.1">
    <property type="nucleotide sequence ID" value="NZ_BOPG01000076.1"/>
</dbReference>
<evidence type="ECO:0000313" key="2">
    <source>
        <dbReference type="Proteomes" id="UP000612585"/>
    </source>
</evidence>
<evidence type="ECO:0008006" key="3">
    <source>
        <dbReference type="Google" id="ProtNLM"/>
    </source>
</evidence>
<gene>
    <name evidence="1" type="ORF">Vau01_097420</name>
</gene>
<comment type="caution">
    <text evidence="1">The sequence shown here is derived from an EMBL/GenBank/DDBJ whole genome shotgun (WGS) entry which is preliminary data.</text>
</comment>
<accession>A0A8J3ZIM9</accession>
<name>A0A8J3ZIM9_9ACTN</name>
<proteinExistence type="predicted"/>